<evidence type="ECO:0000313" key="3">
    <source>
        <dbReference type="Proteomes" id="UP000267187"/>
    </source>
</evidence>
<sequence length="225" mass="24832">MSPLVLDTFKFFKQYWRYLVLFVVPLALIEHFAFRNLIDLELIQAAQTDEALAEALAGQFPTLATLELIFKPLIEGVVITATLSAVMSGALVTRVVLNRLLSVSPHLLLAFALRTVLIVFGLLLFIVPGVYLYLRLILMPVIVVDKSVGALSAMKQSWQLTGPAMGTVFIGLLQMVMWVFFPLFFIGQVVPTGAAMFAWAAISAVALATFDIFKCRLYNELSKGS</sequence>
<reference evidence="2 3" key="1">
    <citation type="submission" date="2018-10" db="EMBL/GenBank/DDBJ databases">
        <title>Genomic Encyclopedia of Type Strains, Phase IV (KMG-IV): sequencing the most valuable type-strain genomes for metagenomic binning, comparative biology and taxonomic classification.</title>
        <authorList>
            <person name="Goeker M."/>
        </authorList>
    </citation>
    <scope>NUCLEOTIDE SEQUENCE [LARGE SCALE GENOMIC DNA]</scope>
    <source>
        <strain evidence="2 3">DSM 25080</strain>
    </source>
</reference>
<dbReference type="RefSeq" id="WP_121876654.1">
    <property type="nucleotide sequence ID" value="NZ_REFJ01000003.1"/>
</dbReference>
<keyword evidence="3" id="KW-1185">Reference proteome</keyword>
<feature type="transmembrane region" description="Helical" evidence="1">
    <location>
        <begin position="15"/>
        <end position="34"/>
    </location>
</feature>
<evidence type="ECO:0000256" key="1">
    <source>
        <dbReference type="SAM" id="Phobius"/>
    </source>
</evidence>
<protein>
    <submittedName>
        <fullName evidence="2">Uncharacterized protein</fullName>
    </submittedName>
</protein>
<keyword evidence="1" id="KW-0472">Membrane</keyword>
<accession>A0A3M0A5Q2</accession>
<dbReference type="EMBL" id="REFJ01000003">
    <property type="protein sequence ID" value="RMA79957.1"/>
    <property type="molecule type" value="Genomic_DNA"/>
</dbReference>
<feature type="transmembrane region" description="Helical" evidence="1">
    <location>
        <begin position="107"/>
        <end position="127"/>
    </location>
</feature>
<feature type="transmembrane region" description="Helical" evidence="1">
    <location>
        <begin position="73"/>
        <end position="95"/>
    </location>
</feature>
<evidence type="ECO:0000313" key="2">
    <source>
        <dbReference type="EMBL" id="RMA79957.1"/>
    </source>
</evidence>
<name>A0A3M0A5Q2_9GAMM</name>
<keyword evidence="1" id="KW-0812">Transmembrane</keyword>
<feature type="transmembrane region" description="Helical" evidence="1">
    <location>
        <begin position="193"/>
        <end position="213"/>
    </location>
</feature>
<proteinExistence type="predicted"/>
<comment type="caution">
    <text evidence="2">The sequence shown here is derived from an EMBL/GenBank/DDBJ whole genome shotgun (WGS) entry which is preliminary data.</text>
</comment>
<gene>
    <name evidence="2" type="ORF">DFR27_1309</name>
</gene>
<dbReference type="Proteomes" id="UP000267187">
    <property type="component" value="Unassembled WGS sequence"/>
</dbReference>
<keyword evidence="1" id="KW-1133">Transmembrane helix</keyword>
<organism evidence="2 3">
    <name type="scientific">Umboniibacter marinipuniceus</name>
    <dbReference type="NCBI Taxonomy" id="569599"/>
    <lineage>
        <taxon>Bacteria</taxon>
        <taxon>Pseudomonadati</taxon>
        <taxon>Pseudomonadota</taxon>
        <taxon>Gammaproteobacteria</taxon>
        <taxon>Cellvibrionales</taxon>
        <taxon>Cellvibrionaceae</taxon>
        <taxon>Umboniibacter</taxon>
    </lineage>
</organism>
<feature type="transmembrane region" description="Helical" evidence="1">
    <location>
        <begin position="166"/>
        <end position="187"/>
    </location>
</feature>
<dbReference type="AlphaFoldDB" id="A0A3M0A5Q2"/>